<dbReference type="Pfam" id="PF13765">
    <property type="entry name" value="PRY"/>
    <property type="match status" value="1"/>
</dbReference>
<evidence type="ECO:0000259" key="8">
    <source>
        <dbReference type="PROSITE" id="PS50188"/>
    </source>
</evidence>
<keyword evidence="3" id="KW-0862">Zinc</keyword>
<reference evidence="10" key="1">
    <citation type="submission" date="2024-04" db="EMBL/GenBank/DDBJ databases">
        <title>Salinicola lusitanus LLJ914,a marine bacterium isolated from the Okinawa Trough.</title>
        <authorList>
            <person name="Li J."/>
        </authorList>
    </citation>
    <scope>NUCLEOTIDE SEQUENCE [LARGE SCALE GENOMIC DNA]</scope>
</reference>
<dbReference type="PROSITE" id="PS00518">
    <property type="entry name" value="ZF_RING_1"/>
    <property type="match status" value="1"/>
</dbReference>
<dbReference type="InterPro" id="IPR027370">
    <property type="entry name" value="Znf-RING_euk"/>
</dbReference>
<feature type="domain" description="B30.2/SPRY" evidence="8">
    <location>
        <begin position="302"/>
        <end position="417"/>
    </location>
</feature>
<dbReference type="PROSITE" id="PS50119">
    <property type="entry name" value="ZF_BBOX"/>
    <property type="match status" value="1"/>
</dbReference>
<dbReference type="GO" id="GO:0008270">
    <property type="term" value="F:zinc ion binding"/>
    <property type="evidence" value="ECO:0007669"/>
    <property type="project" value="UniProtKB-KW"/>
</dbReference>
<dbReference type="InterPro" id="IPR043136">
    <property type="entry name" value="B30.2/SPRY_sf"/>
</dbReference>
<dbReference type="SMART" id="SM00184">
    <property type="entry name" value="RING"/>
    <property type="match status" value="1"/>
</dbReference>
<dbReference type="PRINTS" id="PR01407">
    <property type="entry name" value="BUTYPHLNCDUF"/>
</dbReference>
<dbReference type="SUPFAM" id="SSF57845">
    <property type="entry name" value="B-box zinc-binding domain"/>
    <property type="match status" value="1"/>
</dbReference>
<dbReference type="InterPro" id="IPR013083">
    <property type="entry name" value="Znf_RING/FYVE/PHD"/>
</dbReference>
<dbReference type="PROSITE" id="PS50188">
    <property type="entry name" value="B302_SPRY"/>
    <property type="match status" value="1"/>
</dbReference>
<evidence type="ECO:0000259" key="7">
    <source>
        <dbReference type="PROSITE" id="PS50119"/>
    </source>
</evidence>
<evidence type="ECO:0000256" key="5">
    <source>
        <dbReference type="SAM" id="Coils"/>
    </source>
</evidence>
<evidence type="ECO:0000256" key="2">
    <source>
        <dbReference type="ARBA" id="ARBA00022771"/>
    </source>
</evidence>
<feature type="domain" description="B box-type" evidence="7">
    <location>
        <begin position="135"/>
        <end position="175"/>
    </location>
</feature>
<dbReference type="InterPro" id="IPR000315">
    <property type="entry name" value="Znf_B-box"/>
</dbReference>
<keyword evidence="5" id="KW-0175">Coiled coil</keyword>
<dbReference type="SUPFAM" id="SSF49899">
    <property type="entry name" value="Concanavalin A-like lectins/glucanases"/>
    <property type="match status" value="1"/>
</dbReference>
<evidence type="ECO:0000256" key="3">
    <source>
        <dbReference type="ARBA" id="ARBA00022833"/>
    </source>
</evidence>
<name>A0AAW0PXZ3_9GOBI</name>
<feature type="coiled-coil region" evidence="5">
    <location>
        <begin position="244"/>
        <end position="282"/>
    </location>
</feature>
<keyword evidence="2 4" id="KW-0863">Zinc-finger</keyword>
<dbReference type="CDD" id="cd19769">
    <property type="entry name" value="Bbox2_TRIM16-like"/>
    <property type="match status" value="1"/>
</dbReference>
<dbReference type="Pfam" id="PF00643">
    <property type="entry name" value="zf-B_box"/>
    <property type="match status" value="1"/>
</dbReference>
<dbReference type="InterPro" id="IPR006574">
    <property type="entry name" value="PRY"/>
</dbReference>
<dbReference type="Gene3D" id="3.30.160.60">
    <property type="entry name" value="Classic Zinc Finger"/>
    <property type="match status" value="1"/>
</dbReference>
<keyword evidence="1" id="KW-0479">Metal-binding</keyword>
<proteinExistence type="predicted"/>
<sequence>MSAAAAEDESVLCSICLEVFSEPVSTPCGHNFCRRCICKFWDTDGPCTCPLCKEVFYSRPQLRVNTLLQELLSDSKPKKKKSSSMENMASFPELKVENRSRSMDEMPSFADVQCDPHLTVSGLKTHQLMEPVDNLEDRKCPKHQRPLELFCVTDEKMVCMMCSVVEHKNHVLVSLEEACSRSRSSLLHTQAHTQHMVEQRRLKLQQIQRWLELSDTEVHRERTVGLHVFTALIQSVQRHQGLFLKELQEKQRRSHRQAQELVQQLEQEIYELEKSITEAEQLSHSKDTLYFLQHCPALTPPAELKEWSRVSFEPRHQFAVDVTLDPDTAAPWLVLSEDLKQVYCGDVKQQLSDSPLRFADCVCVLGKQSISSGRFYFEIQVKDKDLGVAQESINRKGAVAYTTKNGFWCIVLRNKND</sequence>
<dbReference type="PANTHER" id="PTHR24103">
    <property type="entry name" value="E3 UBIQUITIN-PROTEIN LIGASE TRIM"/>
    <property type="match status" value="1"/>
</dbReference>
<evidence type="ECO:0000256" key="1">
    <source>
        <dbReference type="ARBA" id="ARBA00022723"/>
    </source>
</evidence>
<dbReference type="SMART" id="SM00336">
    <property type="entry name" value="BBOX"/>
    <property type="match status" value="1"/>
</dbReference>
<dbReference type="InterPro" id="IPR001870">
    <property type="entry name" value="B30.2/SPRY"/>
</dbReference>
<dbReference type="InterPro" id="IPR050143">
    <property type="entry name" value="TRIM/RBCC"/>
</dbReference>
<evidence type="ECO:0000313" key="10">
    <source>
        <dbReference type="Proteomes" id="UP001460270"/>
    </source>
</evidence>
<feature type="domain" description="RING-type" evidence="6">
    <location>
        <begin position="13"/>
        <end position="53"/>
    </location>
</feature>
<dbReference type="SUPFAM" id="SSF57850">
    <property type="entry name" value="RING/U-box"/>
    <property type="match status" value="1"/>
</dbReference>
<dbReference type="PROSITE" id="PS50089">
    <property type="entry name" value="ZF_RING_2"/>
    <property type="match status" value="1"/>
</dbReference>
<dbReference type="SMART" id="SM00589">
    <property type="entry name" value="PRY"/>
    <property type="match status" value="1"/>
</dbReference>
<dbReference type="Gene3D" id="3.30.40.10">
    <property type="entry name" value="Zinc/RING finger domain, C3HC4 (zinc finger)"/>
    <property type="match status" value="1"/>
</dbReference>
<protein>
    <submittedName>
        <fullName evidence="9">Uncharacterized protein</fullName>
    </submittedName>
</protein>
<dbReference type="InterPro" id="IPR017907">
    <property type="entry name" value="Znf_RING_CS"/>
</dbReference>
<evidence type="ECO:0000259" key="6">
    <source>
        <dbReference type="PROSITE" id="PS50089"/>
    </source>
</evidence>
<dbReference type="InterPro" id="IPR058030">
    <property type="entry name" value="TRIM8/14/16/25/29/45/65_CC"/>
</dbReference>
<dbReference type="EMBL" id="JBBPFD010000004">
    <property type="protein sequence ID" value="KAK7929598.1"/>
    <property type="molecule type" value="Genomic_DNA"/>
</dbReference>
<dbReference type="InterPro" id="IPR003879">
    <property type="entry name" value="Butyrophylin_SPRY"/>
</dbReference>
<dbReference type="Pfam" id="PF25600">
    <property type="entry name" value="TRIM_CC"/>
    <property type="match status" value="1"/>
</dbReference>
<gene>
    <name evidence="9" type="ORF">WMY93_005993</name>
</gene>
<dbReference type="InterPro" id="IPR013320">
    <property type="entry name" value="ConA-like_dom_sf"/>
</dbReference>
<dbReference type="Proteomes" id="UP001460270">
    <property type="component" value="Unassembled WGS sequence"/>
</dbReference>
<comment type="caution">
    <text evidence="9">The sequence shown here is derived from an EMBL/GenBank/DDBJ whole genome shotgun (WGS) entry which is preliminary data.</text>
</comment>
<organism evidence="9 10">
    <name type="scientific">Mugilogobius chulae</name>
    <name type="common">yellowstripe goby</name>
    <dbReference type="NCBI Taxonomy" id="88201"/>
    <lineage>
        <taxon>Eukaryota</taxon>
        <taxon>Metazoa</taxon>
        <taxon>Chordata</taxon>
        <taxon>Craniata</taxon>
        <taxon>Vertebrata</taxon>
        <taxon>Euteleostomi</taxon>
        <taxon>Actinopterygii</taxon>
        <taxon>Neopterygii</taxon>
        <taxon>Teleostei</taxon>
        <taxon>Neoteleostei</taxon>
        <taxon>Acanthomorphata</taxon>
        <taxon>Gobiaria</taxon>
        <taxon>Gobiiformes</taxon>
        <taxon>Gobioidei</taxon>
        <taxon>Gobiidae</taxon>
        <taxon>Gobionellinae</taxon>
        <taxon>Mugilogobius</taxon>
    </lineage>
</organism>
<dbReference type="AlphaFoldDB" id="A0AAW0PXZ3"/>
<dbReference type="Gene3D" id="2.60.120.920">
    <property type="match status" value="1"/>
</dbReference>
<accession>A0AAW0PXZ3</accession>
<evidence type="ECO:0000256" key="4">
    <source>
        <dbReference type="PROSITE-ProRule" id="PRU00024"/>
    </source>
</evidence>
<evidence type="ECO:0000313" key="9">
    <source>
        <dbReference type="EMBL" id="KAK7929598.1"/>
    </source>
</evidence>
<dbReference type="Pfam" id="PF13445">
    <property type="entry name" value="zf-RING_UBOX"/>
    <property type="match status" value="1"/>
</dbReference>
<dbReference type="InterPro" id="IPR001841">
    <property type="entry name" value="Znf_RING"/>
</dbReference>
<keyword evidence="10" id="KW-1185">Reference proteome</keyword>